<evidence type="ECO:0000313" key="5">
    <source>
        <dbReference type="EMBL" id="EFU79656.1"/>
    </source>
</evidence>
<dbReference type="NCBIfam" id="TIGR00621">
    <property type="entry name" value="ssb"/>
    <property type="match status" value="1"/>
</dbReference>
<dbReference type="GO" id="GO:0006260">
    <property type="term" value="P:DNA replication"/>
    <property type="evidence" value="ECO:0007669"/>
    <property type="project" value="InterPro"/>
</dbReference>
<dbReference type="Pfam" id="PF00436">
    <property type="entry name" value="SSB"/>
    <property type="match status" value="1"/>
</dbReference>
<organism evidence="5 6">
    <name type="scientific">Mobiluncus curtisii ATCC 51333</name>
    <dbReference type="NCBI Taxonomy" id="887326"/>
    <lineage>
        <taxon>Bacteria</taxon>
        <taxon>Bacillati</taxon>
        <taxon>Actinomycetota</taxon>
        <taxon>Actinomycetes</taxon>
        <taxon>Actinomycetales</taxon>
        <taxon>Actinomycetaceae</taxon>
        <taxon>Mobiluncus</taxon>
    </lineage>
</organism>
<protein>
    <recommendedName>
        <fullName evidence="2 3">Single-stranded DNA-binding protein</fullName>
    </recommendedName>
</protein>
<dbReference type="EMBL" id="AEPY01000011">
    <property type="protein sequence ID" value="EFU79656.1"/>
    <property type="molecule type" value="Genomic_DNA"/>
</dbReference>
<evidence type="ECO:0000313" key="6">
    <source>
        <dbReference type="Proteomes" id="UP000005573"/>
    </source>
</evidence>
<evidence type="ECO:0000256" key="1">
    <source>
        <dbReference type="ARBA" id="ARBA00023125"/>
    </source>
</evidence>
<evidence type="ECO:0000256" key="2">
    <source>
        <dbReference type="PIRNR" id="PIRNR002070"/>
    </source>
</evidence>
<dbReference type="PIRSF" id="PIRSF002070">
    <property type="entry name" value="SSB"/>
    <property type="match status" value="1"/>
</dbReference>
<reference evidence="5 6" key="1">
    <citation type="submission" date="2010-12" db="EMBL/GenBank/DDBJ databases">
        <authorList>
            <person name="Muzny D."/>
            <person name="Qin X."/>
            <person name="Deng J."/>
            <person name="Jiang H."/>
            <person name="Liu Y."/>
            <person name="Qu J."/>
            <person name="Song X.-Z."/>
            <person name="Zhang L."/>
            <person name="Thornton R."/>
            <person name="Coyle M."/>
            <person name="Francisco L."/>
            <person name="Jackson L."/>
            <person name="Javaid M."/>
            <person name="Korchina V."/>
            <person name="Kovar C."/>
            <person name="Mata R."/>
            <person name="Mathew T."/>
            <person name="Ngo R."/>
            <person name="Nguyen L."/>
            <person name="Nguyen N."/>
            <person name="Okwuonu G."/>
            <person name="Ongeri F."/>
            <person name="Pham C."/>
            <person name="Simmons D."/>
            <person name="Wilczek-Boney K."/>
            <person name="Hale W."/>
            <person name="Jakkamsetti A."/>
            <person name="Pham P."/>
            <person name="Ruth R."/>
            <person name="San Lucas F."/>
            <person name="Warren J."/>
            <person name="Zhang J."/>
            <person name="Zhao Z."/>
            <person name="Zhou C."/>
            <person name="Zhu D."/>
            <person name="Lee S."/>
            <person name="Bess C."/>
            <person name="Blankenburg K."/>
            <person name="Forbes L."/>
            <person name="Fu Q."/>
            <person name="Gubbala S."/>
            <person name="Hirani K."/>
            <person name="Jayaseelan J.C."/>
            <person name="Lara F."/>
            <person name="Munidasa M."/>
            <person name="Palculict T."/>
            <person name="Patil S."/>
            <person name="Pu L.-L."/>
            <person name="Saada N."/>
            <person name="Tang L."/>
            <person name="Weissenberger G."/>
            <person name="Zhu Y."/>
            <person name="Hemphill L."/>
            <person name="Shang Y."/>
            <person name="Youmans B."/>
            <person name="Ayvaz T."/>
            <person name="Ross M."/>
            <person name="Santibanez J."/>
            <person name="Aqrawi P."/>
            <person name="Gross S."/>
            <person name="Joshi V."/>
            <person name="Fowler G."/>
            <person name="Nazareth L."/>
            <person name="Reid J."/>
            <person name="Worley K."/>
            <person name="Petrosino J."/>
            <person name="Highlander S."/>
            <person name="Gibbs R."/>
        </authorList>
    </citation>
    <scope>NUCLEOTIDE SEQUENCE [LARGE SCALE GENOMIC DNA]</scope>
    <source>
        <strain evidence="5 6">ATCC 51333</strain>
    </source>
</reference>
<dbReference type="GO" id="GO:0003697">
    <property type="term" value="F:single-stranded DNA binding"/>
    <property type="evidence" value="ECO:0007669"/>
    <property type="project" value="InterPro"/>
</dbReference>
<comment type="caution">
    <text evidence="5">The sequence shown here is derived from an EMBL/GenBank/DDBJ whole genome shotgun (WGS) entry which is preliminary data.</text>
</comment>
<dbReference type="RefSeq" id="WP_004010134.1">
    <property type="nucleotide sequence ID" value="NZ_GL622340.1"/>
</dbReference>
<dbReference type="InterPro" id="IPR011344">
    <property type="entry name" value="ssDNA-bd"/>
</dbReference>
<name>E6M126_9ACTO</name>
<dbReference type="SUPFAM" id="SSF50249">
    <property type="entry name" value="Nucleic acid-binding proteins"/>
    <property type="match status" value="1"/>
</dbReference>
<dbReference type="InterPro" id="IPR000424">
    <property type="entry name" value="Primosome_PriB/ssb"/>
</dbReference>
<accession>E6M126</accession>
<gene>
    <name evidence="5" type="ORF">HMPREF0388_1759</name>
</gene>
<keyword evidence="1 2" id="KW-0238">DNA-binding</keyword>
<feature type="compositionally biased region" description="Polar residues" evidence="4">
    <location>
        <begin position="112"/>
        <end position="137"/>
    </location>
</feature>
<dbReference type="PROSITE" id="PS50935">
    <property type="entry name" value="SSB"/>
    <property type="match status" value="1"/>
</dbReference>
<dbReference type="AlphaFoldDB" id="E6M126"/>
<sequence length="157" mass="17362">MSLPTITCKGRLTKDVELRYTNTGKAVASFDVASSKTRLNPQTNQWEQIGDTLFLRCELWGTPAENLTETTAGKGTEVLITGELQANNWTDKQGNNRKDTKVRVDTIALTPTRKQQTQSQYQGSGWNDPPQQTQSQHPGAWCGNAPQNQAIPTEAPF</sequence>
<proteinExistence type="predicted"/>
<dbReference type="Proteomes" id="UP000005573">
    <property type="component" value="Unassembled WGS sequence"/>
</dbReference>
<dbReference type="InterPro" id="IPR012340">
    <property type="entry name" value="NA-bd_OB-fold"/>
</dbReference>
<dbReference type="CDD" id="cd04496">
    <property type="entry name" value="SSB_OBF"/>
    <property type="match status" value="1"/>
</dbReference>
<evidence type="ECO:0000256" key="4">
    <source>
        <dbReference type="SAM" id="MobiDB-lite"/>
    </source>
</evidence>
<dbReference type="Gene3D" id="2.40.50.140">
    <property type="entry name" value="Nucleic acid-binding proteins"/>
    <property type="match status" value="1"/>
</dbReference>
<evidence type="ECO:0000256" key="3">
    <source>
        <dbReference type="RuleBase" id="RU000524"/>
    </source>
</evidence>
<dbReference type="HOGENOM" id="CLU_078758_6_0_11"/>
<feature type="region of interest" description="Disordered" evidence="4">
    <location>
        <begin position="110"/>
        <end position="157"/>
    </location>
</feature>